<dbReference type="GO" id="GO:0006412">
    <property type="term" value="P:translation"/>
    <property type="evidence" value="ECO:0007669"/>
    <property type="project" value="UniProtKB-UniRule"/>
</dbReference>
<dbReference type="Proteomes" id="UP000031552">
    <property type="component" value="Unassembled WGS sequence"/>
</dbReference>
<evidence type="ECO:0000256" key="5">
    <source>
        <dbReference type="ARBA" id="ARBA00035202"/>
    </source>
</evidence>
<sequence length="174" mass="19315">MKKEKQLLLDEIKEQIEQYGSFVIAQYTKVTSNSMNNFRGVIANLGGDVQMIRKTVFLKAAEQAGIDLKKQDLEGHIGIVFAGVDPIETAKAVFKYSKENDNSLKVLGGRLDGELYRAKDVEMLSTLPGKDEMRAQLLSVFEAPLSHTLGTVDAILTSILHCLENKAKKEEESQ</sequence>
<dbReference type="NCBIfam" id="NF000955">
    <property type="entry name" value="PRK00099.1-1"/>
    <property type="match status" value="1"/>
</dbReference>
<dbReference type="PANTHER" id="PTHR11560">
    <property type="entry name" value="39S RIBOSOMAL PROTEIN L10, MITOCHONDRIAL"/>
    <property type="match status" value="1"/>
</dbReference>
<dbReference type="InterPro" id="IPR022973">
    <property type="entry name" value="Ribosomal_uL10_bac"/>
</dbReference>
<dbReference type="Pfam" id="PF00466">
    <property type="entry name" value="Ribosomal_L10"/>
    <property type="match status" value="1"/>
</dbReference>
<evidence type="ECO:0000313" key="8">
    <source>
        <dbReference type="Proteomes" id="UP000031552"/>
    </source>
</evidence>
<dbReference type="InterPro" id="IPR043141">
    <property type="entry name" value="Ribosomal_uL10-like_sf"/>
</dbReference>
<proteinExistence type="inferred from homology"/>
<dbReference type="GO" id="GO:1990904">
    <property type="term" value="C:ribonucleoprotein complex"/>
    <property type="evidence" value="ECO:0007669"/>
    <property type="project" value="UniProtKB-KW"/>
</dbReference>
<dbReference type="Gene3D" id="6.10.250.290">
    <property type="match status" value="1"/>
</dbReference>
<keyword evidence="6" id="KW-0699">rRNA-binding</keyword>
<dbReference type="EMBL" id="CCEJ010000004">
    <property type="protein sequence ID" value="CDR33978.1"/>
    <property type="molecule type" value="Genomic_DNA"/>
</dbReference>
<evidence type="ECO:0000256" key="6">
    <source>
        <dbReference type="HAMAP-Rule" id="MF_00362"/>
    </source>
</evidence>
<dbReference type="HAMAP" id="MF_00362">
    <property type="entry name" value="Ribosomal_uL10"/>
    <property type="match status" value="1"/>
</dbReference>
<accession>A0A090D216</accession>
<gene>
    <name evidence="6 7" type="primary">rplJ</name>
    <name evidence="7" type="ORF">CSEC_1152</name>
</gene>
<comment type="caution">
    <text evidence="7">The sequence shown here is derived from an EMBL/GenBank/DDBJ whole genome shotgun (WGS) entry which is preliminary data.</text>
</comment>
<keyword evidence="6" id="KW-0694">RNA-binding</keyword>
<dbReference type="eggNOG" id="COG0244">
    <property type="taxonomic scope" value="Bacteria"/>
</dbReference>
<dbReference type="InterPro" id="IPR001790">
    <property type="entry name" value="Ribosomal_uL10"/>
</dbReference>
<evidence type="ECO:0000256" key="2">
    <source>
        <dbReference type="ARBA" id="ARBA00008889"/>
    </source>
</evidence>
<keyword evidence="8" id="KW-1185">Reference proteome</keyword>
<dbReference type="STRING" id="1437425.CSEC_1152"/>
<dbReference type="RefSeq" id="WP_041017485.1">
    <property type="nucleotide sequence ID" value="NZ_CCEJ010000004.1"/>
</dbReference>
<dbReference type="CDD" id="cd05797">
    <property type="entry name" value="Ribosomal_L10"/>
    <property type="match status" value="1"/>
</dbReference>
<comment type="similarity">
    <text evidence="2 6">Belongs to the universal ribosomal protein uL10 family.</text>
</comment>
<dbReference type="GO" id="GO:0070180">
    <property type="term" value="F:large ribosomal subunit rRNA binding"/>
    <property type="evidence" value="ECO:0007669"/>
    <property type="project" value="UniProtKB-UniRule"/>
</dbReference>
<dbReference type="OrthoDB" id="18754at2"/>
<protein>
    <recommendedName>
        <fullName evidence="5 6">Large ribosomal subunit protein uL10</fullName>
    </recommendedName>
</protein>
<comment type="subunit">
    <text evidence="6">Part of the ribosomal stalk of the 50S ribosomal subunit. The N-terminus interacts with L11 and the large rRNA to form the base of the stalk. The C-terminus forms an elongated spine to which L12 dimers bind in a sequential fashion forming a multimeric L10(L12)X complex.</text>
</comment>
<dbReference type="AlphaFoldDB" id="A0A090D216"/>
<keyword evidence="3 6" id="KW-0689">Ribosomal protein</keyword>
<comment type="function">
    <text evidence="1 6">Forms part of the ribosomal stalk, playing a central role in the interaction of the ribosome with GTP-bound translation factors.</text>
</comment>
<dbReference type="InterPro" id="IPR047865">
    <property type="entry name" value="Ribosomal_uL10_bac_type"/>
</dbReference>
<reference evidence="7" key="2">
    <citation type="submission" date="2014-09" db="EMBL/GenBank/DDBJ databases">
        <title>Criblamydia sequanensis harbors a mega-plasmid encoding arsenite resistance.</title>
        <authorList>
            <person name="Bertelli C."/>
            <person name="Goesmann A."/>
            <person name="Greub G."/>
        </authorList>
    </citation>
    <scope>NUCLEOTIDE SEQUENCE [LARGE SCALE GENOMIC DNA]</scope>
    <source>
        <strain evidence="7">CRIB-18</strain>
    </source>
</reference>
<dbReference type="Gene3D" id="3.30.70.1730">
    <property type="match status" value="1"/>
</dbReference>
<organism evidence="7 8">
    <name type="scientific">Candidatus Criblamydia sequanensis CRIB-18</name>
    <dbReference type="NCBI Taxonomy" id="1437425"/>
    <lineage>
        <taxon>Bacteria</taxon>
        <taxon>Pseudomonadati</taxon>
        <taxon>Chlamydiota</taxon>
        <taxon>Chlamydiia</taxon>
        <taxon>Parachlamydiales</taxon>
        <taxon>Candidatus Criblamydiaceae</taxon>
        <taxon>Candidatus Criblamydia</taxon>
    </lineage>
</organism>
<dbReference type="GO" id="GO:0005840">
    <property type="term" value="C:ribosome"/>
    <property type="evidence" value="ECO:0007669"/>
    <property type="project" value="UniProtKB-KW"/>
</dbReference>
<dbReference type="SUPFAM" id="SSF160369">
    <property type="entry name" value="Ribosomal protein L10-like"/>
    <property type="match status" value="1"/>
</dbReference>
<keyword evidence="4 6" id="KW-0687">Ribonucleoprotein</keyword>
<reference evidence="7" key="1">
    <citation type="submission" date="2013-12" db="EMBL/GenBank/DDBJ databases">
        <authorList>
            <person name="Linke B."/>
        </authorList>
    </citation>
    <scope>NUCLEOTIDE SEQUENCE [LARGE SCALE GENOMIC DNA]</scope>
    <source>
        <strain evidence="7">CRIB-18</strain>
    </source>
</reference>
<evidence type="ECO:0000313" key="7">
    <source>
        <dbReference type="EMBL" id="CDR33978.1"/>
    </source>
</evidence>
<name>A0A090D216_9BACT</name>
<evidence type="ECO:0000256" key="4">
    <source>
        <dbReference type="ARBA" id="ARBA00023274"/>
    </source>
</evidence>
<evidence type="ECO:0000256" key="1">
    <source>
        <dbReference type="ARBA" id="ARBA00002633"/>
    </source>
</evidence>
<evidence type="ECO:0000256" key="3">
    <source>
        <dbReference type="ARBA" id="ARBA00022980"/>
    </source>
</evidence>